<evidence type="ECO:0000313" key="2">
    <source>
        <dbReference type="Proteomes" id="UP001526143"/>
    </source>
</evidence>
<accession>A0ABT3AVL7</accession>
<organism evidence="1 2">
    <name type="scientific">Plectonema radiosum NIES-515</name>
    <dbReference type="NCBI Taxonomy" id="2986073"/>
    <lineage>
        <taxon>Bacteria</taxon>
        <taxon>Bacillati</taxon>
        <taxon>Cyanobacteriota</taxon>
        <taxon>Cyanophyceae</taxon>
        <taxon>Oscillatoriophycideae</taxon>
        <taxon>Oscillatoriales</taxon>
        <taxon>Microcoleaceae</taxon>
        <taxon>Plectonema</taxon>
    </lineage>
</organism>
<protein>
    <recommendedName>
        <fullName evidence="3">Serine/threonine protein kinase</fullName>
    </recommendedName>
</protein>
<dbReference type="Proteomes" id="UP001526143">
    <property type="component" value="Unassembled WGS sequence"/>
</dbReference>
<name>A0ABT3AVL7_9CYAN</name>
<reference evidence="1 2" key="1">
    <citation type="submission" date="2022-10" db="EMBL/GenBank/DDBJ databases">
        <title>Identification of biosynthetic pathway for the production of the potent trypsin inhibitor radiosumin.</title>
        <authorList>
            <person name="Fewer D.P."/>
            <person name="Delbaje E."/>
            <person name="Ouyang X."/>
            <person name="Agostino P.D."/>
            <person name="Wahlsten M."/>
            <person name="Jokela J."/>
            <person name="Permi P."/>
            <person name="Haapaniemi E."/>
            <person name="Koistinen H."/>
        </authorList>
    </citation>
    <scope>NUCLEOTIDE SEQUENCE [LARGE SCALE GENOMIC DNA]</scope>
    <source>
        <strain evidence="1 2">NIES-515</strain>
    </source>
</reference>
<gene>
    <name evidence="1" type="ORF">OGM63_04325</name>
</gene>
<keyword evidence="2" id="KW-1185">Reference proteome</keyword>
<dbReference type="EMBL" id="JAOWRF010000066">
    <property type="protein sequence ID" value="MCV3212760.1"/>
    <property type="molecule type" value="Genomic_DNA"/>
</dbReference>
<dbReference type="RefSeq" id="WP_263744269.1">
    <property type="nucleotide sequence ID" value="NZ_JAOWRF010000066.1"/>
</dbReference>
<comment type="caution">
    <text evidence="1">The sequence shown here is derived from an EMBL/GenBank/DDBJ whole genome shotgun (WGS) entry which is preliminary data.</text>
</comment>
<sequence length="72" mass="7740">MSYCINPHCLTPVDPANANNCICHNCGSEILLQGRDRVLKQLGKGGFGETFEVDDCGTTKVLKVPTSLNSSK</sequence>
<evidence type="ECO:0008006" key="3">
    <source>
        <dbReference type="Google" id="ProtNLM"/>
    </source>
</evidence>
<proteinExistence type="predicted"/>
<evidence type="ECO:0000313" key="1">
    <source>
        <dbReference type="EMBL" id="MCV3212760.1"/>
    </source>
</evidence>